<dbReference type="Proteomes" id="UP000775213">
    <property type="component" value="Unassembled WGS sequence"/>
</dbReference>
<name>A0AAV7GZP5_DENCH</name>
<organism evidence="1 2">
    <name type="scientific">Dendrobium chrysotoxum</name>
    <name type="common">Orchid</name>
    <dbReference type="NCBI Taxonomy" id="161865"/>
    <lineage>
        <taxon>Eukaryota</taxon>
        <taxon>Viridiplantae</taxon>
        <taxon>Streptophyta</taxon>
        <taxon>Embryophyta</taxon>
        <taxon>Tracheophyta</taxon>
        <taxon>Spermatophyta</taxon>
        <taxon>Magnoliopsida</taxon>
        <taxon>Liliopsida</taxon>
        <taxon>Asparagales</taxon>
        <taxon>Orchidaceae</taxon>
        <taxon>Epidendroideae</taxon>
        <taxon>Malaxideae</taxon>
        <taxon>Dendrobiinae</taxon>
        <taxon>Dendrobium</taxon>
    </lineage>
</organism>
<keyword evidence="2" id="KW-1185">Reference proteome</keyword>
<protein>
    <submittedName>
        <fullName evidence="1">Uncharacterized protein</fullName>
    </submittedName>
</protein>
<dbReference type="AlphaFoldDB" id="A0AAV7GZP5"/>
<comment type="caution">
    <text evidence="1">The sequence shown here is derived from an EMBL/GenBank/DDBJ whole genome shotgun (WGS) entry which is preliminary data.</text>
</comment>
<gene>
    <name evidence="1" type="ORF">IEQ34_004232</name>
</gene>
<dbReference type="EMBL" id="JAGFBR010000005">
    <property type="protein sequence ID" value="KAH0466994.1"/>
    <property type="molecule type" value="Genomic_DNA"/>
</dbReference>
<sequence length="80" mass="8964">MAGGGYSATRLLKNKHLNGKCGSIARQNHYDCFAVTHSLTTLSPTLFDFDFFIYSPISNLRFPKKIKSEALHLAGTRRMT</sequence>
<reference evidence="1 2" key="1">
    <citation type="journal article" date="2021" name="Hortic Res">
        <title>Chromosome-scale assembly of the Dendrobium chrysotoxum genome enhances the understanding of orchid evolution.</title>
        <authorList>
            <person name="Zhang Y."/>
            <person name="Zhang G.Q."/>
            <person name="Zhang D."/>
            <person name="Liu X.D."/>
            <person name="Xu X.Y."/>
            <person name="Sun W.H."/>
            <person name="Yu X."/>
            <person name="Zhu X."/>
            <person name="Wang Z.W."/>
            <person name="Zhao X."/>
            <person name="Zhong W.Y."/>
            <person name="Chen H."/>
            <person name="Yin W.L."/>
            <person name="Huang T."/>
            <person name="Niu S.C."/>
            <person name="Liu Z.J."/>
        </authorList>
    </citation>
    <scope>NUCLEOTIDE SEQUENCE [LARGE SCALE GENOMIC DNA]</scope>
    <source>
        <strain evidence="1">Lindl</strain>
    </source>
</reference>
<evidence type="ECO:0000313" key="1">
    <source>
        <dbReference type="EMBL" id="KAH0466994.1"/>
    </source>
</evidence>
<evidence type="ECO:0000313" key="2">
    <source>
        <dbReference type="Proteomes" id="UP000775213"/>
    </source>
</evidence>
<accession>A0AAV7GZP5</accession>
<proteinExistence type="predicted"/>